<comment type="caution">
    <text evidence="2">The sequence shown here is derived from an EMBL/GenBank/DDBJ whole genome shotgun (WGS) entry which is preliminary data.</text>
</comment>
<evidence type="ECO:0000313" key="2">
    <source>
        <dbReference type="EMBL" id="GAA4803176.1"/>
    </source>
</evidence>
<organism evidence="2 3">
    <name type="scientific">Streptomyces ziwulingensis</name>
    <dbReference type="NCBI Taxonomy" id="1045501"/>
    <lineage>
        <taxon>Bacteria</taxon>
        <taxon>Bacillati</taxon>
        <taxon>Actinomycetota</taxon>
        <taxon>Actinomycetes</taxon>
        <taxon>Kitasatosporales</taxon>
        <taxon>Streptomycetaceae</taxon>
        <taxon>Streptomyces</taxon>
    </lineage>
</organism>
<dbReference type="EMBL" id="BAABIG010000033">
    <property type="protein sequence ID" value="GAA4803176.1"/>
    <property type="molecule type" value="Genomic_DNA"/>
</dbReference>
<dbReference type="Proteomes" id="UP001501265">
    <property type="component" value="Unassembled WGS sequence"/>
</dbReference>
<evidence type="ECO:0000313" key="3">
    <source>
        <dbReference type="Proteomes" id="UP001501265"/>
    </source>
</evidence>
<feature type="compositionally biased region" description="Basic residues" evidence="1">
    <location>
        <begin position="23"/>
        <end position="38"/>
    </location>
</feature>
<name>A0ABP9C0F8_9ACTN</name>
<reference evidence="3" key="1">
    <citation type="journal article" date="2019" name="Int. J. Syst. Evol. Microbiol.">
        <title>The Global Catalogue of Microorganisms (GCM) 10K type strain sequencing project: providing services to taxonomists for standard genome sequencing and annotation.</title>
        <authorList>
            <consortium name="The Broad Institute Genomics Platform"/>
            <consortium name="The Broad Institute Genome Sequencing Center for Infectious Disease"/>
            <person name="Wu L."/>
            <person name="Ma J."/>
        </authorList>
    </citation>
    <scope>NUCLEOTIDE SEQUENCE [LARGE SCALE GENOMIC DNA]</scope>
    <source>
        <strain evidence="3">JCM 18081</strain>
    </source>
</reference>
<gene>
    <name evidence="2" type="ORF">GCM10023220_35440</name>
</gene>
<proteinExistence type="predicted"/>
<keyword evidence="3" id="KW-1185">Reference proteome</keyword>
<sequence length="247" mass="25144">MHSLDATGRPVDGATHSAGRPGREHHSRARDRHKRPPLHPRLCLQGGLLKGPTTAERISVSRGPGSRAALTGVSALLFLLVSLLITAGPANARENAILDVTCTPPSSDTSVYTPPLTNTPQSVGTTSSIQFGPRISLPAPAVTSGTSAITLPPASRTCLDLLSAGTGTRTITRNTGATSTLPTNRTTPVVGAVLVVTLTGTVTSGLFAGDTVLITVTGPATGITLRALGLGTVPSTYGCVTMEITSV</sequence>
<accession>A0ABP9C0F8</accession>
<evidence type="ECO:0000256" key="1">
    <source>
        <dbReference type="SAM" id="MobiDB-lite"/>
    </source>
</evidence>
<evidence type="ECO:0008006" key="4">
    <source>
        <dbReference type="Google" id="ProtNLM"/>
    </source>
</evidence>
<feature type="region of interest" description="Disordered" evidence="1">
    <location>
        <begin position="1"/>
        <end position="48"/>
    </location>
</feature>
<feature type="region of interest" description="Disordered" evidence="1">
    <location>
        <begin position="109"/>
        <end position="130"/>
    </location>
</feature>
<protein>
    <recommendedName>
        <fullName evidence="4">Secreted protein</fullName>
    </recommendedName>
</protein>